<accession>A0A1E3Q529</accession>
<dbReference type="EMBL" id="KV454295">
    <property type="protein sequence ID" value="ODQ72793.1"/>
    <property type="molecule type" value="Genomic_DNA"/>
</dbReference>
<dbReference type="InterPro" id="IPR013025">
    <property type="entry name" value="Ribosomal_uL23-like"/>
</dbReference>
<keyword evidence="6" id="KW-1185">Reference proteome</keyword>
<evidence type="ECO:0000256" key="4">
    <source>
        <dbReference type="ARBA" id="ARBA00039977"/>
    </source>
</evidence>
<keyword evidence="3" id="KW-0687">Ribonucleoprotein</keyword>
<gene>
    <name evidence="5" type="ORF">LIPSTDRAFT_4167</name>
</gene>
<protein>
    <recommendedName>
        <fullName evidence="4">Large ribosomal subunit protein uL23m</fullName>
    </recommendedName>
</protein>
<dbReference type="STRING" id="675824.A0A1E3Q529"/>
<dbReference type="GO" id="GO:0005762">
    <property type="term" value="C:mitochondrial large ribosomal subunit"/>
    <property type="evidence" value="ECO:0007669"/>
    <property type="project" value="TreeGrafter"/>
</dbReference>
<evidence type="ECO:0000256" key="1">
    <source>
        <dbReference type="ARBA" id="ARBA00006700"/>
    </source>
</evidence>
<dbReference type="GO" id="GO:0032543">
    <property type="term" value="P:mitochondrial translation"/>
    <property type="evidence" value="ECO:0007669"/>
    <property type="project" value="TreeGrafter"/>
</dbReference>
<organism evidence="5 6">
    <name type="scientific">Lipomyces starkeyi NRRL Y-11557</name>
    <dbReference type="NCBI Taxonomy" id="675824"/>
    <lineage>
        <taxon>Eukaryota</taxon>
        <taxon>Fungi</taxon>
        <taxon>Dikarya</taxon>
        <taxon>Ascomycota</taxon>
        <taxon>Saccharomycotina</taxon>
        <taxon>Lipomycetes</taxon>
        <taxon>Lipomycetales</taxon>
        <taxon>Lipomycetaceae</taxon>
        <taxon>Lipomyces</taxon>
    </lineage>
</organism>
<dbReference type="OrthoDB" id="275582at2759"/>
<dbReference type="InterPro" id="IPR012677">
    <property type="entry name" value="Nucleotide-bd_a/b_plait_sf"/>
</dbReference>
<evidence type="ECO:0000256" key="2">
    <source>
        <dbReference type="ARBA" id="ARBA00022980"/>
    </source>
</evidence>
<evidence type="ECO:0000313" key="6">
    <source>
        <dbReference type="Proteomes" id="UP000094385"/>
    </source>
</evidence>
<reference evidence="5 6" key="1">
    <citation type="journal article" date="2016" name="Proc. Natl. Acad. Sci. U.S.A.">
        <title>Comparative genomics of biotechnologically important yeasts.</title>
        <authorList>
            <person name="Riley R."/>
            <person name="Haridas S."/>
            <person name="Wolfe K.H."/>
            <person name="Lopes M.R."/>
            <person name="Hittinger C.T."/>
            <person name="Goeker M."/>
            <person name="Salamov A.A."/>
            <person name="Wisecaver J.H."/>
            <person name="Long T.M."/>
            <person name="Calvey C.H."/>
            <person name="Aerts A.L."/>
            <person name="Barry K.W."/>
            <person name="Choi C."/>
            <person name="Clum A."/>
            <person name="Coughlan A.Y."/>
            <person name="Deshpande S."/>
            <person name="Douglass A.P."/>
            <person name="Hanson S.J."/>
            <person name="Klenk H.-P."/>
            <person name="LaButti K.M."/>
            <person name="Lapidus A."/>
            <person name="Lindquist E.A."/>
            <person name="Lipzen A.M."/>
            <person name="Meier-Kolthoff J.P."/>
            <person name="Ohm R.A."/>
            <person name="Otillar R.P."/>
            <person name="Pangilinan J.L."/>
            <person name="Peng Y."/>
            <person name="Rokas A."/>
            <person name="Rosa C.A."/>
            <person name="Scheuner C."/>
            <person name="Sibirny A.A."/>
            <person name="Slot J.C."/>
            <person name="Stielow J.B."/>
            <person name="Sun H."/>
            <person name="Kurtzman C.P."/>
            <person name="Blackwell M."/>
            <person name="Grigoriev I.V."/>
            <person name="Jeffries T.W."/>
        </authorList>
    </citation>
    <scope>NUCLEOTIDE SEQUENCE [LARGE SCALE GENOMIC DNA]</scope>
    <source>
        <strain evidence="5 6">NRRL Y-11557</strain>
    </source>
</reference>
<keyword evidence="2" id="KW-0689">Ribosomal protein</keyword>
<proteinExistence type="inferred from homology"/>
<dbReference type="PANTHER" id="PTHR12059:SF5">
    <property type="entry name" value="LARGE RIBOSOMAL SUBUNIT PROTEIN UL23M"/>
    <property type="match status" value="1"/>
</dbReference>
<sequence length="227" mass="26832">MPRNAPVLKIPSSTVLKQLYFQQTKPKSKYAPSQAQLDHEHRMRKFKERPKFPVIKTKYFRLGHNEVHFPKHSISLLRPFSTDYNPYRATFRVPTTFNKFDLRDYLHHLYGLTVRKVYSNLKEHRYKRTLAKFMTVEMDEPFVYPKLPNSFKPWEVDQIKEATNFMAEAAHRYGASSQDNKVFKAYEGVAQQKFPMVKPFIPKHSAKVLLRKAKQTEEAFVHSPKKA</sequence>
<dbReference type="SUPFAM" id="SSF54189">
    <property type="entry name" value="Ribosomal proteins S24e, L23 and L15e"/>
    <property type="match status" value="1"/>
</dbReference>
<dbReference type="InterPro" id="IPR012678">
    <property type="entry name" value="Ribosomal_uL23/eL15/eS24_sf"/>
</dbReference>
<dbReference type="PANTHER" id="PTHR12059">
    <property type="entry name" value="RIBOSOMAL PROTEIN L23-RELATED"/>
    <property type="match status" value="1"/>
</dbReference>
<evidence type="ECO:0000256" key="3">
    <source>
        <dbReference type="ARBA" id="ARBA00023274"/>
    </source>
</evidence>
<evidence type="ECO:0000313" key="5">
    <source>
        <dbReference type="EMBL" id="ODQ72793.1"/>
    </source>
</evidence>
<dbReference type="Proteomes" id="UP000094385">
    <property type="component" value="Unassembled WGS sequence"/>
</dbReference>
<dbReference type="GO" id="GO:0003735">
    <property type="term" value="F:structural constituent of ribosome"/>
    <property type="evidence" value="ECO:0007669"/>
    <property type="project" value="InterPro"/>
</dbReference>
<dbReference type="AlphaFoldDB" id="A0A1E3Q529"/>
<name>A0A1E3Q529_LIPST</name>
<comment type="similarity">
    <text evidence="1">Belongs to the universal ribosomal protein uL23 family.</text>
</comment>
<dbReference type="Gene3D" id="3.30.70.330">
    <property type="match status" value="1"/>
</dbReference>